<dbReference type="InterPro" id="IPR036737">
    <property type="entry name" value="OmpA-like_sf"/>
</dbReference>
<dbReference type="RefSeq" id="WP_344763450.1">
    <property type="nucleotide sequence ID" value="NZ_BAAAZE010000008.1"/>
</dbReference>
<accession>A0ABP7TDY6</accession>
<dbReference type="Proteomes" id="UP001501353">
    <property type="component" value="Unassembled WGS sequence"/>
</dbReference>
<dbReference type="InterPro" id="IPR050330">
    <property type="entry name" value="Bact_OuterMem_StrucFunc"/>
</dbReference>
<organism evidence="7 8">
    <name type="scientific">Actimicrobium antarcticum</name>
    <dbReference type="NCBI Taxonomy" id="1051899"/>
    <lineage>
        <taxon>Bacteria</taxon>
        <taxon>Pseudomonadati</taxon>
        <taxon>Pseudomonadota</taxon>
        <taxon>Betaproteobacteria</taxon>
        <taxon>Burkholderiales</taxon>
        <taxon>Oxalobacteraceae</taxon>
        <taxon>Actimicrobium</taxon>
    </lineage>
</organism>
<comment type="caution">
    <text evidence="7">The sequence shown here is derived from an EMBL/GenBank/DDBJ whole genome shotgun (WGS) entry which is preliminary data.</text>
</comment>
<proteinExistence type="predicted"/>
<dbReference type="EMBL" id="BAAAZE010000008">
    <property type="protein sequence ID" value="GAA4024771.1"/>
    <property type="molecule type" value="Genomic_DNA"/>
</dbReference>
<dbReference type="InterPro" id="IPR006665">
    <property type="entry name" value="OmpA-like"/>
</dbReference>
<keyword evidence="5" id="KW-0732">Signal</keyword>
<keyword evidence="3" id="KW-0998">Cell outer membrane</keyword>
<dbReference type="InterPro" id="IPR006664">
    <property type="entry name" value="OMP_bac"/>
</dbReference>
<evidence type="ECO:0000256" key="5">
    <source>
        <dbReference type="SAM" id="SignalP"/>
    </source>
</evidence>
<evidence type="ECO:0000259" key="6">
    <source>
        <dbReference type="PROSITE" id="PS51123"/>
    </source>
</evidence>
<gene>
    <name evidence="7" type="ORF">GCM10022212_23010</name>
</gene>
<evidence type="ECO:0000313" key="7">
    <source>
        <dbReference type="EMBL" id="GAA4024771.1"/>
    </source>
</evidence>
<evidence type="ECO:0000256" key="2">
    <source>
        <dbReference type="ARBA" id="ARBA00023136"/>
    </source>
</evidence>
<dbReference type="Pfam" id="PF00691">
    <property type="entry name" value="OmpA"/>
    <property type="match status" value="1"/>
</dbReference>
<evidence type="ECO:0000256" key="3">
    <source>
        <dbReference type="ARBA" id="ARBA00023237"/>
    </source>
</evidence>
<keyword evidence="8" id="KW-1185">Reference proteome</keyword>
<dbReference type="PROSITE" id="PS51123">
    <property type="entry name" value="OMPA_2"/>
    <property type="match status" value="1"/>
</dbReference>
<dbReference type="SUPFAM" id="SSF103088">
    <property type="entry name" value="OmpA-like"/>
    <property type="match status" value="1"/>
</dbReference>
<comment type="subcellular location">
    <subcellularLocation>
        <location evidence="1">Cell outer membrane</location>
    </subcellularLocation>
</comment>
<reference evidence="8" key="1">
    <citation type="journal article" date="2019" name="Int. J. Syst. Evol. Microbiol.">
        <title>The Global Catalogue of Microorganisms (GCM) 10K type strain sequencing project: providing services to taxonomists for standard genome sequencing and annotation.</title>
        <authorList>
            <consortium name="The Broad Institute Genomics Platform"/>
            <consortium name="The Broad Institute Genome Sequencing Center for Infectious Disease"/>
            <person name="Wu L."/>
            <person name="Ma J."/>
        </authorList>
    </citation>
    <scope>NUCLEOTIDE SEQUENCE [LARGE SCALE GENOMIC DNA]</scope>
    <source>
        <strain evidence="8">JCM 16673</strain>
    </source>
</reference>
<evidence type="ECO:0000256" key="1">
    <source>
        <dbReference type="ARBA" id="ARBA00004442"/>
    </source>
</evidence>
<dbReference type="PANTHER" id="PTHR30329:SF21">
    <property type="entry name" value="LIPOPROTEIN YIAD-RELATED"/>
    <property type="match status" value="1"/>
</dbReference>
<dbReference type="PRINTS" id="PR01021">
    <property type="entry name" value="OMPADOMAIN"/>
</dbReference>
<name>A0ABP7TDY6_9BURK</name>
<keyword evidence="2 4" id="KW-0472">Membrane</keyword>
<dbReference type="Gene3D" id="3.30.1330.60">
    <property type="entry name" value="OmpA-like domain"/>
    <property type="match status" value="1"/>
</dbReference>
<evidence type="ECO:0000313" key="8">
    <source>
        <dbReference type="Proteomes" id="UP001501353"/>
    </source>
</evidence>
<sequence>MFNKLALGLISGLAVFDASAQSLTNIQLDPRQGAYAQDSRGAVTRSGTGLCWRTGYWSAEDSVSGCDGDLVSPMAKPTAPDLNPSTSVAASAPLIVAPQTARRCDFTMSVSSDDSFSFGKATLSAAAGLRLERDFRQQLAQCGNVESINITGYTDSLGLASINQRLSQQRAAAVAARLQNTVAQEKVTVIGMGSTQKTTSCSDTLPRAILLACLAPDRRAIIAVRGEAR</sequence>
<protein>
    <submittedName>
        <fullName evidence="7">OmpA family protein</fullName>
    </submittedName>
</protein>
<feature type="domain" description="OmpA-like" evidence="6">
    <location>
        <begin position="103"/>
        <end position="228"/>
    </location>
</feature>
<feature type="signal peptide" evidence="5">
    <location>
        <begin position="1"/>
        <end position="20"/>
    </location>
</feature>
<dbReference type="PANTHER" id="PTHR30329">
    <property type="entry name" value="STATOR ELEMENT OF FLAGELLAR MOTOR COMPLEX"/>
    <property type="match status" value="1"/>
</dbReference>
<evidence type="ECO:0000256" key="4">
    <source>
        <dbReference type="PROSITE-ProRule" id="PRU00473"/>
    </source>
</evidence>
<feature type="chain" id="PRO_5045431904" evidence="5">
    <location>
        <begin position="21"/>
        <end position="229"/>
    </location>
</feature>